<protein>
    <recommendedName>
        <fullName evidence="2">Transglutaminase-like domain-containing protein</fullName>
    </recommendedName>
</protein>
<reference evidence="1" key="1">
    <citation type="journal article" date="2014" name="Front. Microbiol.">
        <title>High frequency of phylogenetically diverse reductive dehalogenase-homologous genes in deep subseafloor sedimentary metagenomes.</title>
        <authorList>
            <person name="Kawai M."/>
            <person name="Futagami T."/>
            <person name="Toyoda A."/>
            <person name="Takaki Y."/>
            <person name="Nishi S."/>
            <person name="Hori S."/>
            <person name="Arai W."/>
            <person name="Tsubouchi T."/>
            <person name="Morono Y."/>
            <person name="Uchiyama I."/>
            <person name="Ito T."/>
            <person name="Fujiyama A."/>
            <person name="Inagaki F."/>
            <person name="Takami H."/>
        </authorList>
    </citation>
    <scope>NUCLEOTIDE SEQUENCE</scope>
    <source>
        <strain evidence="1">Expedition CK06-06</strain>
    </source>
</reference>
<dbReference type="Gene3D" id="3.10.620.30">
    <property type="match status" value="1"/>
</dbReference>
<proteinExistence type="predicted"/>
<dbReference type="EMBL" id="BARV01028070">
    <property type="protein sequence ID" value="GAI44333.1"/>
    <property type="molecule type" value="Genomic_DNA"/>
</dbReference>
<dbReference type="AlphaFoldDB" id="X1NL40"/>
<organism evidence="1">
    <name type="scientific">marine sediment metagenome</name>
    <dbReference type="NCBI Taxonomy" id="412755"/>
    <lineage>
        <taxon>unclassified sequences</taxon>
        <taxon>metagenomes</taxon>
        <taxon>ecological metagenomes</taxon>
    </lineage>
</organism>
<accession>X1NL40</accession>
<evidence type="ECO:0000313" key="1">
    <source>
        <dbReference type="EMBL" id="GAI44333.1"/>
    </source>
</evidence>
<feature type="non-terminal residue" evidence="1">
    <location>
        <position position="130"/>
    </location>
</feature>
<evidence type="ECO:0008006" key="2">
    <source>
        <dbReference type="Google" id="ProtNLM"/>
    </source>
</evidence>
<name>X1NL40_9ZZZZ</name>
<gene>
    <name evidence="1" type="ORF">S06H3_45032</name>
</gene>
<sequence length="130" mass="14526">MKQNFKKIETGEQTQITENIKKLARAIHGDGVTYVNCVSDYIKSMAIRDGKEPDFTRTADEIISSKWYSGCNEAGIVFTVLLRAAGISTTFIQALDKEAVFAFNEKHPNLKGHVFLRVKIDGDKKIVNST</sequence>
<comment type="caution">
    <text evidence="1">The sequence shown here is derived from an EMBL/GenBank/DDBJ whole genome shotgun (WGS) entry which is preliminary data.</text>
</comment>